<evidence type="ECO:0000313" key="2">
    <source>
        <dbReference type="EMBL" id="KAK8721622.1"/>
    </source>
</evidence>
<feature type="non-terminal residue" evidence="2">
    <location>
        <position position="1"/>
    </location>
</feature>
<feature type="region of interest" description="Disordered" evidence="1">
    <location>
        <begin position="185"/>
        <end position="207"/>
    </location>
</feature>
<keyword evidence="3" id="KW-1185">Reference proteome</keyword>
<comment type="caution">
    <text evidence="2">The sequence shown here is derived from an EMBL/GenBank/DDBJ whole genome shotgun (WGS) entry which is preliminary data.</text>
</comment>
<dbReference type="Proteomes" id="UP001445076">
    <property type="component" value="Unassembled WGS sequence"/>
</dbReference>
<name>A0AAW0VXF4_CHEQU</name>
<reference evidence="2 3" key="1">
    <citation type="journal article" date="2024" name="BMC Genomics">
        <title>Genome assembly of redclaw crayfish (Cherax quadricarinatus) provides insights into its immune adaptation and hypoxia tolerance.</title>
        <authorList>
            <person name="Liu Z."/>
            <person name="Zheng J."/>
            <person name="Li H."/>
            <person name="Fang K."/>
            <person name="Wang S."/>
            <person name="He J."/>
            <person name="Zhou D."/>
            <person name="Weng S."/>
            <person name="Chi M."/>
            <person name="Gu Z."/>
            <person name="He J."/>
            <person name="Li F."/>
            <person name="Wang M."/>
        </authorList>
    </citation>
    <scope>NUCLEOTIDE SEQUENCE [LARGE SCALE GENOMIC DNA]</scope>
    <source>
        <strain evidence="2">ZL_2023a</strain>
    </source>
</reference>
<feature type="non-terminal residue" evidence="2">
    <location>
        <position position="356"/>
    </location>
</feature>
<dbReference type="EMBL" id="JARKIK010000099">
    <property type="protein sequence ID" value="KAK8721622.1"/>
    <property type="molecule type" value="Genomic_DNA"/>
</dbReference>
<feature type="compositionally biased region" description="Basic residues" evidence="1">
    <location>
        <begin position="154"/>
        <end position="165"/>
    </location>
</feature>
<sequence>RMTPKGFTYEEVQDTDHRFTPGEHSIPVVSTQDDQESTNHCLFHDVYIFGSNTSLESSISQPSCASLDSRLARVSGSSNTYQSRVLPHTFFLDLDKGGLDVNSASSTPLMSPQSPSETRRRWDKNVWPEVERGLRRNQSVPDMECVQRADEQPHKKHRGFSRYRQQHYTDDREKRQKIIDAVTRRLYPGSGPGFGRRSKKTAEKPHIPGERECRCRRKGVSNADACTMTSGRSSVSAVSTPRLLDRIPSVVSVTTTLPQYSSGNTSLTWRRCSLDSAPGSLLPLPVYRDKLESDKPLSSPKVESAIPIPTRTCKQVTRHEVKTASTLTRTLHKTETQIISAVPQGDKPEMRDQAVG</sequence>
<protein>
    <submittedName>
        <fullName evidence="2">Uncharacterized protein</fullName>
    </submittedName>
</protein>
<organism evidence="2 3">
    <name type="scientific">Cherax quadricarinatus</name>
    <name type="common">Australian red claw crayfish</name>
    <dbReference type="NCBI Taxonomy" id="27406"/>
    <lineage>
        <taxon>Eukaryota</taxon>
        <taxon>Metazoa</taxon>
        <taxon>Ecdysozoa</taxon>
        <taxon>Arthropoda</taxon>
        <taxon>Crustacea</taxon>
        <taxon>Multicrustacea</taxon>
        <taxon>Malacostraca</taxon>
        <taxon>Eumalacostraca</taxon>
        <taxon>Eucarida</taxon>
        <taxon>Decapoda</taxon>
        <taxon>Pleocyemata</taxon>
        <taxon>Astacidea</taxon>
        <taxon>Parastacoidea</taxon>
        <taxon>Parastacidae</taxon>
        <taxon>Cherax</taxon>
    </lineage>
</organism>
<evidence type="ECO:0000313" key="3">
    <source>
        <dbReference type="Proteomes" id="UP001445076"/>
    </source>
</evidence>
<evidence type="ECO:0000256" key="1">
    <source>
        <dbReference type="SAM" id="MobiDB-lite"/>
    </source>
</evidence>
<feature type="region of interest" description="Disordered" evidence="1">
    <location>
        <begin position="148"/>
        <end position="173"/>
    </location>
</feature>
<dbReference type="AlphaFoldDB" id="A0AAW0VXF4"/>
<gene>
    <name evidence="2" type="ORF">OTU49_012666</name>
</gene>
<accession>A0AAW0VXF4</accession>
<proteinExistence type="predicted"/>